<dbReference type="Proteomes" id="UP001158986">
    <property type="component" value="Unassembled WGS sequence"/>
</dbReference>
<dbReference type="EMBL" id="CAKLCB010000270">
    <property type="protein sequence ID" value="CAH0518897.1"/>
    <property type="molecule type" value="Genomic_DNA"/>
</dbReference>
<proteinExistence type="predicted"/>
<keyword evidence="2" id="KW-1185">Reference proteome</keyword>
<name>A0ABN8D0E9_9STRA</name>
<comment type="caution">
    <text evidence="1">The sequence shown here is derived from an EMBL/GenBank/DDBJ whole genome shotgun (WGS) entry which is preliminary data.</text>
</comment>
<evidence type="ECO:0000313" key="1">
    <source>
        <dbReference type="EMBL" id="CAH0518897.1"/>
    </source>
</evidence>
<protein>
    <submittedName>
        <fullName evidence="1">Uncharacterized protein</fullName>
    </submittedName>
</protein>
<gene>
    <name evidence="1" type="ORF">PBS001_LOCUS5448</name>
</gene>
<accession>A0ABN8D0E9</accession>
<organism evidence="1 2">
    <name type="scientific">Peronospora belbahrii</name>
    <dbReference type="NCBI Taxonomy" id="622444"/>
    <lineage>
        <taxon>Eukaryota</taxon>
        <taxon>Sar</taxon>
        <taxon>Stramenopiles</taxon>
        <taxon>Oomycota</taxon>
        <taxon>Peronosporomycetes</taxon>
        <taxon>Peronosporales</taxon>
        <taxon>Peronosporaceae</taxon>
        <taxon>Peronospora</taxon>
    </lineage>
</organism>
<sequence length="206" mass="23032">MHELLGVWKMVDSIWVALGFEHERELCQRVVDDVVKHERVRATSRVANRYQVKEVLGPRALGIFRCANNIMSCAAVMDVLNVESIPLGGAAPIVSEQVNFNVLCPQQPVRRLRHVDLAKERASLVVESRAETAVELSSTEHALYQLPLPCFRRLNVHLLMPIPHWLLQREPRHTHQRRVHRPIAGICTGAAAGAHARICCGGNAGK</sequence>
<evidence type="ECO:0000313" key="2">
    <source>
        <dbReference type="Proteomes" id="UP001158986"/>
    </source>
</evidence>
<reference evidence="1 2" key="1">
    <citation type="submission" date="2021-11" db="EMBL/GenBank/DDBJ databases">
        <authorList>
            <person name="Islam A."/>
            <person name="Islam S."/>
            <person name="Flora M.S."/>
            <person name="Rahman M."/>
            <person name="Ziaur R.M."/>
            <person name="Epstein J.H."/>
            <person name="Hassan M."/>
            <person name="Klassen M."/>
            <person name="Woodard K."/>
            <person name="Webb A."/>
            <person name="Webby R.J."/>
            <person name="El Zowalaty M.E."/>
        </authorList>
    </citation>
    <scope>NUCLEOTIDE SEQUENCE [LARGE SCALE GENOMIC DNA]</scope>
    <source>
        <strain evidence="1">Pbs1</strain>
    </source>
</reference>